<evidence type="ECO:0000256" key="1">
    <source>
        <dbReference type="SAM" id="Phobius"/>
    </source>
</evidence>
<accession>A0A9P7EJL3</accession>
<name>A0A9P7EJL3_9AGAM</name>
<proteinExistence type="predicted"/>
<keyword evidence="1" id="KW-0472">Membrane</keyword>
<dbReference type="OrthoDB" id="3163890at2759"/>
<comment type="caution">
    <text evidence="2">The sequence shown here is derived from an EMBL/GenBank/DDBJ whole genome shotgun (WGS) entry which is preliminary data.</text>
</comment>
<gene>
    <name evidence="2" type="ORF">BJ212DRAFT_1444724</name>
</gene>
<evidence type="ECO:0000313" key="3">
    <source>
        <dbReference type="Proteomes" id="UP000807769"/>
    </source>
</evidence>
<keyword evidence="1" id="KW-1133">Transmembrane helix</keyword>
<dbReference type="GeneID" id="64632009"/>
<reference evidence="2" key="1">
    <citation type="journal article" date="2020" name="New Phytol.">
        <title>Comparative genomics reveals dynamic genome evolution in host specialist ectomycorrhizal fungi.</title>
        <authorList>
            <person name="Lofgren L.A."/>
            <person name="Nguyen N.H."/>
            <person name="Vilgalys R."/>
            <person name="Ruytinx J."/>
            <person name="Liao H.L."/>
            <person name="Branco S."/>
            <person name="Kuo A."/>
            <person name="LaButti K."/>
            <person name="Lipzen A."/>
            <person name="Andreopoulos W."/>
            <person name="Pangilinan J."/>
            <person name="Riley R."/>
            <person name="Hundley H."/>
            <person name="Na H."/>
            <person name="Barry K."/>
            <person name="Grigoriev I.V."/>
            <person name="Stajich J.E."/>
            <person name="Kennedy P.G."/>
        </authorList>
    </citation>
    <scope>NUCLEOTIDE SEQUENCE</scope>
    <source>
        <strain evidence="2">MN1</strain>
    </source>
</reference>
<dbReference type="EMBL" id="JABBWG010000004">
    <property type="protein sequence ID" value="KAG1823640.1"/>
    <property type="molecule type" value="Genomic_DNA"/>
</dbReference>
<sequence length="304" mass="35265">MYGTTQKMRAAVSHKFGRDHKLGTQPWSEHPMIAGKSIVNPSLSVMVSQYMVSLHRRKVWSGEAVTSAQAIDEVTMKCLWDFVWATPCKEYGATSCKRKAENPAEWAGFMICSMLLLLYLVSMICLPCYDEALQITWADITFQGFRPGDFHVRLELPFRKTHQYRGIAPFYVYADEQFWWMLVRERCKNLDGFIFWKKIGTDSVSVNLTDGMTSNAFLECFHNNLLDIGVDSCGCQFLYKVCRWDFRDICDWGGWAENFNNPGTIFKYLLSWNDNPREKREHYMNPNRLMKDPCHACGRTCHCA</sequence>
<keyword evidence="1" id="KW-0812">Transmembrane</keyword>
<dbReference type="RefSeq" id="XP_041197700.1">
    <property type="nucleotide sequence ID" value="XM_041337993.1"/>
</dbReference>
<feature type="transmembrane region" description="Helical" evidence="1">
    <location>
        <begin position="106"/>
        <end position="124"/>
    </location>
</feature>
<protein>
    <submittedName>
        <fullName evidence="2">Uncharacterized protein</fullName>
    </submittedName>
</protein>
<organism evidence="2 3">
    <name type="scientific">Suillus subaureus</name>
    <dbReference type="NCBI Taxonomy" id="48587"/>
    <lineage>
        <taxon>Eukaryota</taxon>
        <taxon>Fungi</taxon>
        <taxon>Dikarya</taxon>
        <taxon>Basidiomycota</taxon>
        <taxon>Agaricomycotina</taxon>
        <taxon>Agaricomycetes</taxon>
        <taxon>Agaricomycetidae</taxon>
        <taxon>Boletales</taxon>
        <taxon>Suillineae</taxon>
        <taxon>Suillaceae</taxon>
        <taxon>Suillus</taxon>
    </lineage>
</organism>
<evidence type="ECO:0000313" key="2">
    <source>
        <dbReference type="EMBL" id="KAG1823640.1"/>
    </source>
</evidence>
<dbReference type="Proteomes" id="UP000807769">
    <property type="component" value="Unassembled WGS sequence"/>
</dbReference>
<keyword evidence="3" id="KW-1185">Reference proteome</keyword>
<dbReference type="AlphaFoldDB" id="A0A9P7EJL3"/>